<proteinExistence type="predicted"/>
<keyword evidence="2" id="KW-0378">Hydrolase</keyword>
<dbReference type="PANTHER" id="PTHR43433:SF5">
    <property type="entry name" value="AB HYDROLASE-1 DOMAIN-CONTAINING PROTEIN"/>
    <property type="match status" value="1"/>
</dbReference>
<dbReference type="Gene3D" id="3.40.50.1820">
    <property type="entry name" value="alpha/beta hydrolase"/>
    <property type="match status" value="1"/>
</dbReference>
<comment type="caution">
    <text evidence="2">The sequence shown here is derived from an EMBL/GenBank/DDBJ whole genome shotgun (WGS) entry which is preliminary data.</text>
</comment>
<reference evidence="2 3" key="1">
    <citation type="submission" date="2022-10" db="EMBL/GenBank/DDBJ databases">
        <title>Draft genome sequence of Streptomyces sp. YSPA8.</title>
        <authorList>
            <person name="Moriuchi R."/>
            <person name="Dohra H."/>
            <person name="Yamamura H."/>
            <person name="Kodani S."/>
        </authorList>
    </citation>
    <scope>NUCLEOTIDE SEQUENCE [LARGE SCALE GENOMIC DNA]</scope>
    <source>
        <strain evidence="2 3">YSPA8</strain>
    </source>
</reference>
<dbReference type="GO" id="GO:0016787">
    <property type="term" value="F:hydrolase activity"/>
    <property type="evidence" value="ECO:0007669"/>
    <property type="project" value="UniProtKB-KW"/>
</dbReference>
<evidence type="ECO:0000313" key="3">
    <source>
        <dbReference type="Proteomes" id="UP001291653"/>
    </source>
</evidence>
<dbReference type="SUPFAM" id="SSF53474">
    <property type="entry name" value="alpha/beta-Hydrolases"/>
    <property type="match status" value="1"/>
</dbReference>
<dbReference type="Pfam" id="PF12697">
    <property type="entry name" value="Abhydrolase_6"/>
    <property type="match status" value="1"/>
</dbReference>
<organism evidence="2 3">
    <name type="scientific">Streptomyces yaizuensis</name>
    <dbReference type="NCBI Taxonomy" id="2989713"/>
    <lineage>
        <taxon>Bacteria</taxon>
        <taxon>Bacillati</taxon>
        <taxon>Actinomycetota</taxon>
        <taxon>Actinomycetes</taxon>
        <taxon>Kitasatosporales</taxon>
        <taxon>Streptomycetaceae</taxon>
        <taxon>Streptomyces</taxon>
    </lineage>
</organism>
<sequence>MSRTLAKARSGDGTLIAYEQWGDGPPVVLVGGPLGTAATDAPLAALLSARFRVVTYDRRGRGASGESGTYRVEREIDDLAAVIEETGGSASVHGMSSGGVLALRAAAAGVPVTQLSVYEPPFHPAVRPAQRPPEQVRRMRLLLAAGRRADALALFLTDAGTPPETLARMRGSALWEVLESVAHTLPYDHEVMGNGSVPTGLLGRVATRVMVVDGGASPPWTRDAARLVARALPRGRHRTLTGQTHEVAPHVLAPLLVDFLSA</sequence>
<name>A0ABQ5NWQ3_9ACTN</name>
<dbReference type="PANTHER" id="PTHR43433">
    <property type="entry name" value="HYDROLASE, ALPHA/BETA FOLD FAMILY PROTEIN"/>
    <property type="match status" value="1"/>
</dbReference>
<dbReference type="EMBL" id="BSBI01000003">
    <property type="protein sequence ID" value="GLF94803.1"/>
    <property type="molecule type" value="Genomic_DNA"/>
</dbReference>
<evidence type="ECO:0000259" key="1">
    <source>
        <dbReference type="Pfam" id="PF12697"/>
    </source>
</evidence>
<dbReference type="InterPro" id="IPR029058">
    <property type="entry name" value="AB_hydrolase_fold"/>
</dbReference>
<dbReference type="InterPro" id="IPR050471">
    <property type="entry name" value="AB_hydrolase"/>
</dbReference>
<feature type="domain" description="AB hydrolase-1" evidence="1">
    <location>
        <begin position="40"/>
        <end position="250"/>
    </location>
</feature>
<accession>A0ABQ5NWQ3</accession>
<gene>
    <name evidence="2" type="ORF">SYYSPA8_10920</name>
</gene>
<dbReference type="InterPro" id="IPR000073">
    <property type="entry name" value="AB_hydrolase_1"/>
</dbReference>
<dbReference type="Proteomes" id="UP001291653">
    <property type="component" value="Unassembled WGS sequence"/>
</dbReference>
<keyword evidence="3" id="KW-1185">Reference proteome</keyword>
<protein>
    <submittedName>
        <fullName evidence="2">Alpha/beta hydrolase</fullName>
    </submittedName>
</protein>
<evidence type="ECO:0000313" key="2">
    <source>
        <dbReference type="EMBL" id="GLF94803.1"/>
    </source>
</evidence>